<name>A0A9W8IRJ3_9AGAR</name>
<reference evidence="2" key="1">
    <citation type="submission" date="2022-06" db="EMBL/GenBank/DDBJ databases">
        <title>Genome Sequence of Candolleomyces eurysporus.</title>
        <authorList>
            <person name="Buettner E."/>
        </authorList>
    </citation>
    <scope>NUCLEOTIDE SEQUENCE</scope>
    <source>
        <strain evidence="2">VTCC 930004</strain>
    </source>
</reference>
<proteinExistence type="predicted"/>
<organism evidence="2 3">
    <name type="scientific">Candolleomyces eurysporus</name>
    <dbReference type="NCBI Taxonomy" id="2828524"/>
    <lineage>
        <taxon>Eukaryota</taxon>
        <taxon>Fungi</taxon>
        <taxon>Dikarya</taxon>
        <taxon>Basidiomycota</taxon>
        <taxon>Agaricomycotina</taxon>
        <taxon>Agaricomycetes</taxon>
        <taxon>Agaricomycetidae</taxon>
        <taxon>Agaricales</taxon>
        <taxon>Agaricineae</taxon>
        <taxon>Psathyrellaceae</taxon>
        <taxon>Candolleomyces</taxon>
    </lineage>
</organism>
<accession>A0A9W8IRJ3</accession>
<evidence type="ECO:0000313" key="3">
    <source>
        <dbReference type="Proteomes" id="UP001140091"/>
    </source>
</evidence>
<feature type="non-terminal residue" evidence="2">
    <location>
        <position position="39"/>
    </location>
</feature>
<dbReference type="EMBL" id="JANBPK010001524">
    <property type="protein sequence ID" value="KAJ2922001.1"/>
    <property type="molecule type" value="Genomic_DNA"/>
</dbReference>
<comment type="caution">
    <text evidence="2">The sequence shown here is derived from an EMBL/GenBank/DDBJ whole genome shotgun (WGS) entry which is preliminary data.</text>
</comment>
<dbReference type="Proteomes" id="UP001140091">
    <property type="component" value="Unassembled WGS sequence"/>
</dbReference>
<evidence type="ECO:0000256" key="1">
    <source>
        <dbReference type="SAM" id="MobiDB-lite"/>
    </source>
</evidence>
<sequence length="39" mass="4863">MYEPYWDHRYGAFRRNLHKSHRNAQQRAALNFEQRNFGP</sequence>
<feature type="region of interest" description="Disordered" evidence="1">
    <location>
        <begin position="19"/>
        <end position="39"/>
    </location>
</feature>
<evidence type="ECO:0000313" key="2">
    <source>
        <dbReference type="EMBL" id="KAJ2922001.1"/>
    </source>
</evidence>
<dbReference type="AlphaFoldDB" id="A0A9W8IRJ3"/>
<keyword evidence="3" id="KW-1185">Reference proteome</keyword>
<gene>
    <name evidence="2" type="ORF">H1R20_g15093</name>
</gene>
<protein>
    <submittedName>
        <fullName evidence="2">Uncharacterized protein</fullName>
    </submittedName>
</protein>